<reference evidence="1" key="2">
    <citation type="submission" date="2022-08" db="EMBL/GenBank/DDBJ databases">
        <authorList>
            <person name="Iruegas-Bocardo F."/>
            <person name="Weisberg A.J."/>
            <person name="Riutta E.R."/>
            <person name="Kilday K."/>
            <person name="Bonkowski J.C."/>
            <person name="Creswell T."/>
            <person name="Daughtrey M.L."/>
            <person name="Rane K."/>
            <person name="Grunwald N.J."/>
            <person name="Chang J.H."/>
            <person name="Putnam M.L."/>
        </authorList>
    </citation>
    <scope>NUCLEOTIDE SEQUENCE</scope>
    <source>
        <strain evidence="1">22-338</strain>
    </source>
</reference>
<evidence type="ECO:0000313" key="1">
    <source>
        <dbReference type="EMBL" id="MDC8638994.1"/>
    </source>
</evidence>
<comment type="caution">
    <text evidence="1">The sequence shown here is derived from an EMBL/GenBank/DDBJ whole genome shotgun (WGS) entry which is preliminary data.</text>
</comment>
<gene>
    <name evidence="1" type="ORF">NY667_14530</name>
</gene>
<dbReference type="AlphaFoldDB" id="A0A9X4H3A7"/>
<dbReference type="EMBL" id="JANWTP010000048">
    <property type="protein sequence ID" value="MDC8638994.1"/>
    <property type="molecule type" value="Genomic_DNA"/>
</dbReference>
<proteinExistence type="predicted"/>
<dbReference type="RefSeq" id="WP_212583494.1">
    <property type="nucleotide sequence ID" value="NZ_CP168178.1"/>
</dbReference>
<sequence>MTTKERESATLSYEKRFILFLDFLGFKQIIKETTADPKRISAVIDAIDIINEMGGKNGLYKSKMVTQFSDSIVISYRCDEPSAAFDLVSEIGFALVRLIERGFLVRGAVAIGDLIHTEKYLLGPAMVEAYDLESKHAIFPRVLVSQGLLDVARDAPASHHDGEEEANYISSYMKKDADGRYYIDYLTWNAVVDTIGGNDHRFPEYLRRVAKLLEVGLKCENEGVRSKYNWIYEQYIDQVKNIRDLPDDHKWVISNPDLHHDIKKLPLSF</sequence>
<accession>A0A9X4H3A7</accession>
<dbReference type="Proteomes" id="UP001140230">
    <property type="component" value="Unassembled WGS sequence"/>
</dbReference>
<organism evidence="1 2">
    <name type="scientific">Xanthomonas hortorum pv. hederae</name>
    <dbReference type="NCBI Taxonomy" id="453603"/>
    <lineage>
        <taxon>Bacteria</taxon>
        <taxon>Pseudomonadati</taxon>
        <taxon>Pseudomonadota</taxon>
        <taxon>Gammaproteobacteria</taxon>
        <taxon>Lysobacterales</taxon>
        <taxon>Lysobacteraceae</taxon>
        <taxon>Xanthomonas</taxon>
    </lineage>
</organism>
<protein>
    <submittedName>
        <fullName evidence="1">Uncharacterized protein</fullName>
    </submittedName>
</protein>
<name>A0A9X4H3A7_9XANT</name>
<reference evidence="1" key="1">
    <citation type="journal article" date="2022" name="Phytopathology">
        <title>Whole genome sequencing-based tracing of a 2022 introduction and outbreak of Xanthomonas hortorum pv. pelargonii.</title>
        <authorList>
            <person name="Iruegas Bocardo F."/>
            <person name="Weisberg A.J."/>
            <person name="Riutta E.R."/>
            <person name="Kilday K.B."/>
            <person name="Bonkowski J.C."/>
            <person name="Creswell T.C."/>
            <person name="Daughtrey M."/>
            <person name="Rane K.K."/>
            <person name="Grunwald N.J."/>
            <person name="Chang J.H."/>
            <person name="Putnam M."/>
        </authorList>
    </citation>
    <scope>NUCLEOTIDE SEQUENCE</scope>
    <source>
        <strain evidence="1">22-338</strain>
    </source>
</reference>
<evidence type="ECO:0000313" key="2">
    <source>
        <dbReference type="Proteomes" id="UP001140230"/>
    </source>
</evidence>